<evidence type="ECO:0000313" key="1">
    <source>
        <dbReference type="EMBL" id="TWR83477.1"/>
    </source>
</evidence>
<gene>
    <name evidence="1" type="ORF">FJD37_20745</name>
</gene>
<protein>
    <submittedName>
        <fullName evidence="1">Uncharacterized protein</fullName>
    </submittedName>
</protein>
<name>A0A5C5PRX0_9PSED</name>
<proteinExistence type="predicted"/>
<dbReference type="EMBL" id="VFIP01000056">
    <property type="protein sequence ID" value="TWR83477.1"/>
    <property type="molecule type" value="Genomic_DNA"/>
</dbReference>
<accession>A0A5C5PRX0</accession>
<evidence type="ECO:0000313" key="2">
    <source>
        <dbReference type="Proteomes" id="UP000317901"/>
    </source>
</evidence>
<comment type="caution">
    <text evidence="1">The sequence shown here is derived from an EMBL/GenBank/DDBJ whole genome shotgun (WGS) entry which is preliminary data.</text>
</comment>
<dbReference type="OrthoDB" id="7029818at2"/>
<dbReference type="Proteomes" id="UP000317901">
    <property type="component" value="Unassembled WGS sequence"/>
</dbReference>
<sequence length="192" mass="22073">MSFLSLFRPVCEPVTLDPVHHYAVFSVPQWKDPNLQALPRATEQRFAVLYQPFEKRFAMETLEQAYIQGAMSGVKLVALHKNELCLFLSDDVAAATFPALESLWEPIKGLDLNRNLWVDFFCEHEVLSGRCKYPFWRIVKEIIESNILGIEEYAIPVLHDCAYEISLGDDPKSHQFHVDICPSPRVNPPDVW</sequence>
<dbReference type="AlphaFoldDB" id="A0A5C5PRX0"/>
<dbReference type="RefSeq" id="WP_146427285.1">
    <property type="nucleotide sequence ID" value="NZ_VFIP01000056.1"/>
</dbReference>
<organism evidence="1 2">
    <name type="scientific">Pseudomonas saxonica</name>
    <dbReference type="NCBI Taxonomy" id="2600598"/>
    <lineage>
        <taxon>Bacteria</taxon>
        <taxon>Pseudomonadati</taxon>
        <taxon>Pseudomonadota</taxon>
        <taxon>Gammaproteobacteria</taxon>
        <taxon>Pseudomonadales</taxon>
        <taxon>Pseudomonadaceae</taxon>
        <taxon>Pseudomonas</taxon>
    </lineage>
</organism>
<reference evidence="1 2" key="1">
    <citation type="submission" date="2019-06" db="EMBL/GenBank/DDBJ databases">
        <title>Pseudomonas bimorpha sp. nov. isolated from bovine raw milk and skim milk concentrate.</title>
        <authorList>
            <person name="Hofmann K."/>
            <person name="Huptas C."/>
            <person name="Doll E."/>
            <person name="Scherer S."/>
            <person name="Wenning M."/>
        </authorList>
    </citation>
    <scope>NUCLEOTIDE SEQUENCE [LARGE SCALE GENOMIC DNA]</scope>
    <source>
        <strain evidence="1 2">DSM 108990</strain>
    </source>
</reference>